<gene>
    <name evidence="1" type="ORF">LCGC14_1761320</name>
</gene>
<sequence length="58" mass="6874">MLEKVITDNTYEKVTARWDGERFALVWESDLLGTKRMNVILLNTREMAELVEFVKEIK</sequence>
<comment type="caution">
    <text evidence="1">The sequence shown here is derived from an EMBL/GenBank/DDBJ whole genome shotgun (WGS) entry which is preliminary data.</text>
</comment>
<proteinExistence type="predicted"/>
<organism evidence="1">
    <name type="scientific">marine sediment metagenome</name>
    <dbReference type="NCBI Taxonomy" id="412755"/>
    <lineage>
        <taxon>unclassified sequences</taxon>
        <taxon>metagenomes</taxon>
        <taxon>ecological metagenomes</taxon>
    </lineage>
</organism>
<name>A0A0F9HNB5_9ZZZZ</name>
<dbReference type="AlphaFoldDB" id="A0A0F9HNB5"/>
<protein>
    <submittedName>
        <fullName evidence="1">Uncharacterized protein</fullName>
    </submittedName>
</protein>
<evidence type="ECO:0000313" key="1">
    <source>
        <dbReference type="EMBL" id="KKM04732.1"/>
    </source>
</evidence>
<dbReference type="EMBL" id="LAZR01016389">
    <property type="protein sequence ID" value="KKM04732.1"/>
    <property type="molecule type" value="Genomic_DNA"/>
</dbReference>
<accession>A0A0F9HNB5</accession>
<reference evidence="1" key="1">
    <citation type="journal article" date="2015" name="Nature">
        <title>Complex archaea that bridge the gap between prokaryotes and eukaryotes.</title>
        <authorList>
            <person name="Spang A."/>
            <person name="Saw J.H."/>
            <person name="Jorgensen S.L."/>
            <person name="Zaremba-Niedzwiedzka K."/>
            <person name="Martijn J."/>
            <person name="Lind A.E."/>
            <person name="van Eijk R."/>
            <person name="Schleper C."/>
            <person name="Guy L."/>
            <person name="Ettema T.J."/>
        </authorList>
    </citation>
    <scope>NUCLEOTIDE SEQUENCE</scope>
</reference>